<dbReference type="InterPro" id="IPR005502">
    <property type="entry name" value="Ribosyl_crysJ1"/>
</dbReference>
<dbReference type="SUPFAM" id="SSF101478">
    <property type="entry name" value="ADP-ribosylglycohydrolase"/>
    <property type="match status" value="1"/>
</dbReference>
<feature type="compositionally biased region" description="Basic and acidic residues" evidence="1">
    <location>
        <begin position="346"/>
        <end position="356"/>
    </location>
</feature>
<proteinExistence type="predicted"/>
<accession>A0ABN9RNY4</accession>
<dbReference type="Gene3D" id="1.10.4080.10">
    <property type="entry name" value="ADP-ribosylation/Crystallin J1"/>
    <property type="match status" value="1"/>
</dbReference>
<keyword evidence="3" id="KW-1185">Reference proteome</keyword>
<feature type="compositionally biased region" description="Low complexity" evidence="1">
    <location>
        <begin position="55"/>
        <end position="87"/>
    </location>
</feature>
<dbReference type="EMBL" id="CAUYUJ010007236">
    <property type="protein sequence ID" value="CAK0820053.1"/>
    <property type="molecule type" value="Genomic_DNA"/>
</dbReference>
<feature type="compositionally biased region" description="Low complexity" evidence="1">
    <location>
        <begin position="1"/>
        <end position="17"/>
    </location>
</feature>
<feature type="compositionally biased region" description="Basic and acidic residues" evidence="1">
    <location>
        <begin position="234"/>
        <end position="244"/>
    </location>
</feature>
<protein>
    <submittedName>
        <fullName evidence="2">Uncharacterized protein</fullName>
    </submittedName>
</protein>
<organism evidence="2 3">
    <name type="scientific">Prorocentrum cordatum</name>
    <dbReference type="NCBI Taxonomy" id="2364126"/>
    <lineage>
        <taxon>Eukaryota</taxon>
        <taxon>Sar</taxon>
        <taxon>Alveolata</taxon>
        <taxon>Dinophyceae</taxon>
        <taxon>Prorocentrales</taxon>
        <taxon>Prorocentraceae</taxon>
        <taxon>Prorocentrum</taxon>
    </lineage>
</organism>
<feature type="compositionally biased region" description="Low complexity" evidence="1">
    <location>
        <begin position="96"/>
        <end position="109"/>
    </location>
</feature>
<feature type="region of interest" description="Disordered" evidence="1">
    <location>
        <begin position="1"/>
        <end position="129"/>
    </location>
</feature>
<reference evidence="2" key="1">
    <citation type="submission" date="2023-10" db="EMBL/GenBank/DDBJ databases">
        <authorList>
            <person name="Chen Y."/>
            <person name="Shah S."/>
            <person name="Dougan E. K."/>
            <person name="Thang M."/>
            <person name="Chan C."/>
        </authorList>
    </citation>
    <scope>NUCLEOTIDE SEQUENCE [LARGE SCALE GENOMIC DNA]</scope>
</reference>
<feature type="region of interest" description="Disordered" evidence="1">
    <location>
        <begin position="150"/>
        <end position="371"/>
    </location>
</feature>
<feature type="region of interest" description="Disordered" evidence="1">
    <location>
        <begin position="681"/>
        <end position="707"/>
    </location>
</feature>
<feature type="compositionally biased region" description="Basic and acidic residues" evidence="1">
    <location>
        <begin position="253"/>
        <end position="272"/>
    </location>
</feature>
<feature type="compositionally biased region" description="Basic and acidic residues" evidence="1">
    <location>
        <begin position="180"/>
        <end position="196"/>
    </location>
</feature>
<gene>
    <name evidence="2" type="ORF">PCOR1329_LOCUS21867</name>
</gene>
<evidence type="ECO:0000256" key="1">
    <source>
        <dbReference type="SAM" id="MobiDB-lite"/>
    </source>
</evidence>
<dbReference type="InterPro" id="IPR036705">
    <property type="entry name" value="Ribosyl_crysJ1_sf"/>
</dbReference>
<feature type="compositionally biased region" description="Low complexity" evidence="1">
    <location>
        <begin position="294"/>
        <end position="308"/>
    </location>
</feature>
<name>A0ABN9RNY4_9DINO</name>
<dbReference type="Proteomes" id="UP001189429">
    <property type="component" value="Unassembled WGS sequence"/>
</dbReference>
<feature type="compositionally biased region" description="Polar residues" evidence="1">
    <location>
        <begin position="357"/>
        <end position="371"/>
    </location>
</feature>
<dbReference type="PANTHER" id="PTHR16222">
    <property type="entry name" value="ADP-RIBOSYLGLYCOHYDROLASE"/>
    <property type="match status" value="1"/>
</dbReference>
<sequence length="707" mass="73536">DRQLGALHLEAAGAARLPAPKRASQKPGDRADAFPGVGRPQDAAAGGTGLGPSAGWGAANAQLGAAGAEQAPQPAAAPAARPNAADARGWTRTPKGADAADARGWAQAAPFQTHGKGFDPTVKGAGKGKGAALPAASVAAAAGAAEPLDAASPLHRNTKGNAYVPPHLRNRPAAQGAQDAPKKEEPKKEEEAKPLEAAEFPSLVSAVAPKKAAKAKAGPVVAKEADPELAPPAQEKREERKEPILKGTAWGKDAAKEREEAAKRKKEEDARAAQEAAEAAARRAAQEEEEEAAELPGPAAQPAAAKSAEPTESLEEGPKAHGRCGRAGGQSPASGAAGAQPVLEESVERPRLEHQDSVVSQDTDGSGAPTTNAAALRLLPARGGGPCHAVRVWFPPEDPEAPLEPTAAAGLLACARGHRGGSAAAAPDPRARAAAASKVSHRLQRRPIVCGRGQNAPDMNGFSIFDGVGEAERAEILGLALQDAGGQRAIGSMVGMAVADGVGHMFEFLPVGESGHVFDMERLVCTGPYNRFRLKPGQWTDDTSMGLCLADSLLVCGEYNGSDVRKRFWNWWFRGYNNAFRLEEGRCDSVGLGGNIKSSLSRMSPEPPPRFDEFGGKQDQDAGNGSLMRLSPVPIFFHHDPALAARVSSESSLTTHPGPIAADACSFLGFAIARAIRRGRRTTARVRPSSWTSVARPTRPCPVRRAR</sequence>
<feature type="non-terminal residue" evidence="2">
    <location>
        <position position="1"/>
    </location>
</feature>
<feature type="compositionally biased region" description="Low complexity" evidence="1">
    <location>
        <begin position="329"/>
        <end position="341"/>
    </location>
</feature>
<dbReference type="Pfam" id="PF03747">
    <property type="entry name" value="ADP_ribosyl_GH"/>
    <property type="match status" value="1"/>
</dbReference>
<evidence type="ECO:0000313" key="3">
    <source>
        <dbReference type="Proteomes" id="UP001189429"/>
    </source>
</evidence>
<evidence type="ECO:0000313" key="2">
    <source>
        <dbReference type="EMBL" id="CAK0820053.1"/>
    </source>
</evidence>
<feature type="compositionally biased region" description="Low complexity" evidence="1">
    <location>
        <begin position="206"/>
        <end position="222"/>
    </location>
</feature>
<comment type="caution">
    <text evidence="2">The sequence shown here is derived from an EMBL/GenBank/DDBJ whole genome shotgun (WGS) entry which is preliminary data.</text>
</comment>
<dbReference type="PANTHER" id="PTHR16222:SF12">
    <property type="entry name" value="ADP-RIBOSYLGLYCOHYDROLASE-RELATED"/>
    <property type="match status" value="1"/>
</dbReference>
<dbReference type="InterPro" id="IPR050792">
    <property type="entry name" value="ADP-ribosylglycohydrolase"/>
</dbReference>